<evidence type="ECO:0000313" key="2">
    <source>
        <dbReference type="Proteomes" id="UP001297092"/>
    </source>
</evidence>
<dbReference type="CDD" id="cd00146">
    <property type="entry name" value="PKD"/>
    <property type="match status" value="1"/>
</dbReference>
<dbReference type="Gene3D" id="2.60.40.10">
    <property type="entry name" value="Immunoglobulins"/>
    <property type="match status" value="1"/>
</dbReference>
<dbReference type="RefSeq" id="WP_214113249.1">
    <property type="nucleotide sequence ID" value="NZ_JAHCTB010000004.1"/>
</dbReference>
<gene>
    <name evidence="1" type="ORF">KIV10_09290</name>
</gene>
<evidence type="ECO:0000313" key="1">
    <source>
        <dbReference type="EMBL" id="MBT0608375.1"/>
    </source>
</evidence>
<protein>
    <submittedName>
        <fullName evidence="1">PKD domain-containing protein</fullName>
    </submittedName>
</protein>
<dbReference type="Proteomes" id="UP001297092">
    <property type="component" value="Unassembled WGS sequence"/>
</dbReference>
<dbReference type="EMBL" id="JAHCTB010000004">
    <property type="protein sequence ID" value="MBT0608375.1"/>
    <property type="molecule type" value="Genomic_DNA"/>
</dbReference>
<keyword evidence="2" id="KW-1185">Reference proteome</keyword>
<accession>A0ABS5S590</accession>
<dbReference type="SUPFAM" id="SSF49299">
    <property type="entry name" value="PKD domain"/>
    <property type="match status" value="1"/>
</dbReference>
<dbReference type="InterPro" id="IPR035986">
    <property type="entry name" value="PKD_dom_sf"/>
</dbReference>
<organism evidence="1 2">
    <name type="scientific">Aequorivita echinoideorum</name>
    <dbReference type="NCBI Taxonomy" id="1549647"/>
    <lineage>
        <taxon>Bacteria</taxon>
        <taxon>Pseudomonadati</taxon>
        <taxon>Bacteroidota</taxon>
        <taxon>Flavobacteriia</taxon>
        <taxon>Flavobacteriales</taxon>
        <taxon>Flavobacteriaceae</taxon>
        <taxon>Aequorivita</taxon>
    </lineage>
</organism>
<comment type="caution">
    <text evidence="1">The sequence shown here is derived from an EMBL/GenBank/DDBJ whole genome shotgun (WGS) entry which is preliminary data.</text>
</comment>
<proteinExistence type="predicted"/>
<dbReference type="InterPro" id="IPR013783">
    <property type="entry name" value="Ig-like_fold"/>
</dbReference>
<sequence>MLFKVGAMDSAKFASEKNELRYTIVGATEVCLGTQLTYKIHPVPKSDESVNWTISNGIFPEMMAFTATGNKVNVIWTNIQRQKNPIFEITATIENRKSKTNNISLKVKEIDISPIISGSLEVFSNTFQQYSINYSEGEKYEWKIIPPHAGSIVNYPQGHQVEILWHNVTEKAEAEIHVRIQKCSRRFYTATSILITNENSSTLEKKEFDLGDSCEFEIPSLEIIAKKKNCSGSAVQFSVEPPHPSYTYYWDFNDRATSTLPNPVRNFDASVSRSSTVELTITNANGCTLKKQVFIENYDFEMNGQLSLSSPLPKMGETVQLLYTPFGMGAAPELFIWHHYQQGKLVKTFTTTQSYSSTNEPGLYVLDGKDQNGCIQYYIDSIEVVFVKE</sequence>
<reference evidence="1 2" key="1">
    <citation type="submission" date="2021-05" db="EMBL/GenBank/DDBJ databases">
        <title>Aequorivita echinoideorum JCM 30378 genome.</title>
        <authorList>
            <person name="Zhang H."/>
            <person name="Li C."/>
        </authorList>
    </citation>
    <scope>NUCLEOTIDE SEQUENCE [LARGE SCALE GENOMIC DNA]</scope>
    <source>
        <strain evidence="1 2">JCM30378</strain>
    </source>
</reference>
<name>A0ABS5S590_9FLAO</name>